<comment type="caution">
    <text evidence="2">The sequence shown here is derived from an EMBL/GenBank/DDBJ whole genome shotgun (WGS) entry which is preliminary data.</text>
</comment>
<reference evidence="3" key="1">
    <citation type="journal article" date="2019" name="Int. J. Syst. Evol. Microbiol.">
        <title>The Global Catalogue of Microorganisms (GCM) 10K type strain sequencing project: providing services to taxonomists for standard genome sequencing and annotation.</title>
        <authorList>
            <consortium name="The Broad Institute Genomics Platform"/>
            <consortium name="The Broad Institute Genome Sequencing Center for Infectious Disease"/>
            <person name="Wu L."/>
            <person name="Ma J."/>
        </authorList>
    </citation>
    <scope>NUCLEOTIDE SEQUENCE [LARGE SCALE GENOMIC DNA]</scope>
    <source>
        <strain evidence="3">CGMCC 4.7645</strain>
    </source>
</reference>
<feature type="region of interest" description="Disordered" evidence="1">
    <location>
        <begin position="1"/>
        <end position="34"/>
    </location>
</feature>
<organism evidence="2 3">
    <name type="scientific">Amycolatopsis pigmentata</name>
    <dbReference type="NCBI Taxonomy" id="450801"/>
    <lineage>
        <taxon>Bacteria</taxon>
        <taxon>Bacillati</taxon>
        <taxon>Actinomycetota</taxon>
        <taxon>Actinomycetes</taxon>
        <taxon>Pseudonocardiales</taxon>
        <taxon>Pseudonocardiaceae</taxon>
        <taxon>Amycolatopsis</taxon>
    </lineage>
</organism>
<evidence type="ECO:0000313" key="3">
    <source>
        <dbReference type="Proteomes" id="UP001597417"/>
    </source>
</evidence>
<keyword evidence="3" id="KW-1185">Reference proteome</keyword>
<accession>A0ABW5G987</accession>
<name>A0ABW5G987_9PSEU</name>
<protein>
    <submittedName>
        <fullName evidence="2">Uncharacterized protein</fullName>
    </submittedName>
</protein>
<proteinExistence type="predicted"/>
<evidence type="ECO:0000256" key="1">
    <source>
        <dbReference type="SAM" id="MobiDB-lite"/>
    </source>
</evidence>
<dbReference type="Proteomes" id="UP001597417">
    <property type="component" value="Unassembled WGS sequence"/>
</dbReference>
<sequence>MFIGIGGEDGAGRSAPWGGRGRSTGGRGPGPFAGRTVHLASLDQVLSIFPALTQAAADREDPVAAHG</sequence>
<evidence type="ECO:0000313" key="2">
    <source>
        <dbReference type="EMBL" id="MFD2422662.1"/>
    </source>
</evidence>
<feature type="compositionally biased region" description="Gly residues" evidence="1">
    <location>
        <begin position="18"/>
        <end position="31"/>
    </location>
</feature>
<dbReference type="RefSeq" id="WP_378271873.1">
    <property type="nucleotide sequence ID" value="NZ_JBHUKR010000030.1"/>
</dbReference>
<dbReference type="EMBL" id="JBHUKR010000030">
    <property type="protein sequence ID" value="MFD2422662.1"/>
    <property type="molecule type" value="Genomic_DNA"/>
</dbReference>
<gene>
    <name evidence="2" type="ORF">ACFSXZ_40700</name>
</gene>